<name>A0ABW9BX82_9BURK</name>
<organism evidence="1 2">
    <name type="scientific">Paraburkholderia strydomiana</name>
    <dbReference type="NCBI Taxonomy" id="1245417"/>
    <lineage>
        <taxon>Bacteria</taxon>
        <taxon>Pseudomonadati</taxon>
        <taxon>Pseudomonadota</taxon>
        <taxon>Betaproteobacteria</taxon>
        <taxon>Burkholderiales</taxon>
        <taxon>Burkholderiaceae</taxon>
        <taxon>Paraburkholderia</taxon>
    </lineage>
</organism>
<evidence type="ECO:0000313" key="1">
    <source>
        <dbReference type="EMBL" id="MFM0443342.1"/>
    </source>
</evidence>
<reference evidence="1 2" key="1">
    <citation type="journal article" date="2024" name="Chem. Sci.">
        <title>Discovery of megapolipeptins by genome mining of a Burkholderiales bacteria collection.</title>
        <authorList>
            <person name="Paulo B.S."/>
            <person name="Recchia M.J.J."/>
            <person name="Lee S."/>
            <person name="Fergusson C.H."/>
            <person name="Romanowski S.B."/>
            <person name="Hernandez A."/>
            <person name="Krull N."/>
            <person name="Liu D.Y."/>
            <person name="Cavanagh H."/>
            <person name="Bos A."/>
            <person name="Gray C.A."/>
            <person name="Murphy B.T."/>
            <person name="Linington R.G."/>
            <person name="Eustaquio A.S."/>
        </authorList>
    </citation>
    <scope>NUCLEOTIDE SEQUENCE [LARGE SCALE GENOMIC DNA]</scope>
    <source>
        <strain evidence="1 2">RL17-379-BIB-C</strain>
    </source>
</reference>
<proteinExistence type="predicted"/>
<accession>A0ABW9BX82</accession>
<evidence type="ECO:0000313" key="2">
    <source>
        <dbReference type="Proteomes" id="UP001629288"/>
    </source>
</evidence>
<evidence type="ECO:0008006" key="3">
    <source>
        <dbReference type="Google" id="ProtNLM"/>
    </source>
</evidence>
<sequence length="126" mass="13609">MWTTYTEMMKFWVKLVACLLIAWLPLLGYPAQVAFCPEMSSSTMQPKMNAPHTTGMVACAQDARARVTGSQPACHGSLSGLACGMAVIPTTHKTAVVTSSPVYRAIHLILIPQFIPELPAPPPRSL</sequence>
<dbReference type="EMBL" id="JAQQDH010000001">
    <property type="protein sequence ID" value="MFM0443342.1"/>
    <property type="molecule type" value="Genomic_DNA"/>
</dbReference>
<keyword evidence="2" id="KW-1185">Reference proteome</keyword>
<comment type="caution">
    <text evidence="1">The sequence shown here is derived from an EMBL/GenBank/DDBJ whole genome shotgun (WGS) entry which is preliminary data.</text>
</comment>
<dbReference type="RefSeq" id="WP_408127012.1">
    <property type="nucleotide sequence ID" value="NZ_JAQQDH010000001.1"/>
</dbReference>
<gene>
    <name evidence="1" type="ORF">PQR00_07060</name>
</gene>
<protein>
    <recommendedName>
        <fullName evidence="3">DUF2946 domain-containing protein</fullName>
    </recommendedName>
</protein>
<dbReference type="Proteomes" id="UP001629288">
    <property type="component" value="Unassembled WGS sequence"/>
</dbReference>